<evidence type="ECO:0000313" key="4">
    <source>
        <dbReference type="Proteomes" id="UP000199076"/>
    </source>
</evidence>
<evidence type="ECO:0000313" key="3">
    <source>
        <dbReference type="EMBL" id="SDG26392.1"/>
    </source>
</evidence>
<dbReference type="EMBL" id="FNBK01000020">
    <property type="protein sequence ID" value="SDG26392.1"/>
    <property type="molecule type" value="Genomic_DNA"/>
</dbReference>
<dbReference type="InterPro" id="IPR027417">
    <property type="entry name" value="P-loop_NTPase"/>
</dbReference>
<dbReference type="Gene3D" id="3.40.50.300">
    <property type="entry name" value="P-loop containing nucleotide triphosphate hydrolases"/>
    <property type="match status" value="1"/>
</dbReference>
<dbReference type="STRING" id="660518.SAMN05216218_12024"/>
<gene>
    <name evidence="3" type="ORF">SAMN05216218_12024</name>
</gene>
<dbReference type="AlphaFoldDB" id="A0A1G7SU34"/>
<organism evidence="3 4">
    <name type="scientific">Halorientalis regularis</name>
    <dbReference type="NCBI Taxonomy" id="660518"/>
    <lineage>
        <taxon>Archaea</taxon>
        <taxon>Methanobacteriati</taxon>
        <taxon>Methanobacteriota</taxon>
        <taxon>Stenosarchaea group</taxon>
        <taxon>Halobacteria</taxon>
        <taxon>Halobacteriales</taxon>
        <taxon>Haloarculaceae</taxon>
        <taxon>Halorientalis</taxon>
    </lineage>
</organism>
<dbReference type="SUPFAM" id="SSF52540">
    <property type="entry name" value="P-loop containing nucleoside triphosphate hydrolases"/>
    <property type="match status" value="1"/>
</dbReference>
<keyword evidence="1" id="KW-0547">Nucleotide-binding</keyword>
<keyword evidence="4" id="KW-1185">Reference proteome</keyword>
<dbReference type="OrthoDB" id="313523at2157"/>
<dbReference type="GO" id="GO:0009898">
    <property type="term" value="C:cytoplasmic side of plasma membrane"/>
    <property type="evidence" value="ECO:0007669"/>
    <property type="project" value="TreeGrafter"/>
</dbReference>
<dbReference type="GO" id="GO:0051782">
    <property type="term" value="P:negative regulation of cell division"/>
    <property type="evidence" value="ECO:0007669"/>
    <property type="project" value="TreeGrafter"/>
</dbReference>
<dbReference type="Proteomes" id="UP000199076">
    <property type="component" value="Unassembled WGS sequence"/>
</dbReference>
<accession>A0A1G7SU34</accession>
<dbReference type="PANTHER" id="PTHR43384:SF6">
    <property type="entry name" value="SEPTUM SITE-DETERMINING PROTEIN MIND HOMOLOG, CHLOROPLASTIC"/>
    <property type="match status" value="1"/>
</dbReference>
<dbReference type="GO" id="GO:0005524">
    <property type="term" value="F:ATP binding"/>
    <property type="evidence" value="ECO:0007669"/>
    <property type="project" value="UniProtKB-KW"/>
</dbReference>
<protein>
    <submittedName>
        <fullName evidence="3">Cellulose biosynthesis protein BcsQ</fullName>
    </submittedName>
</protein>
<dbReference type="PANTHER" id="PTHR43384">
    <property type="entry name" value="SEPTUM SITE-DETERMINING PROTEIN MIND HOMOLOG, CHLOROPLASTIC-RELATED"/>
    <property type="match status" value="1"/>
</dbReference>
<name>A0A1G7SU34_9EURY</name>
<evidence type="ECO:0000256" key="1">
    <source>
        <dbReference type="ARBA" id="ARBA00022741"/>
    </source>
</evidence>
<reference evidence="4" key="1">
    <citation type="submission" date="2016-10" db="EMBL/GenBank/DDBJ databases">
        <authorList>
            <person name="Varghese N."/>
            <person name="Submissions S."/>
        </authorList>
    </citation>
    <scope>NUCLEOTIDE SEQUENCE [LARGE SCALE GENOMIC DNA]</scope>
    <source>
        <strain evidence="4">IBRC-M 10760</strain>
    </source>
</reference>
<dbReference type="InterPro" id="IPR050625">
    <property type="entry name" value="ParA/MinD_ATPase"/>
</dbReference>
<evidence type="ECO:0000256" key="2">
    <source>
        <dbReference type="ARBA" id="ARBA00022840"/>
    </source>
</evidence>
<dbReference type="RefSeq" id="WP_092695151.1">
    <property type="nucleotide sequence ID" value="NZ_FNBK01000020.1"/>
</dbReference>
<keyword evidence="2" id="KW-0067">ATP-binding</keyword>
<proteinExistence type="predicted"/>
<dbReference type="GO" id="GO:0005829">
    <property type="term" value="C:cytosol"/>
    <property type="evidence" value="ECO:0007669"/>
    <property type="project" value="TreeGrafter"/>
</dbReference>
<sequence>MTSGSTLALAGVVGGAGTTRTTVEFGATLARAGRDVALLDAAFATQGLAAYVPGRIDPDLTALCTGTGELTDGLVDLALDVPGRLAACPARAPFERLARAKTPEAARRFEGLLDSAAARFDHVLVDTPPVAANQAVAAVTSADRVALVAPDTERGLDRLPTMRDRFHDLGAPVDAVVATRTDPGEAVEPADAAIPESDVRTVADLPISADPDTEFAPAVAVAVERVLDTDLGLEFPEEGLL</sequence>
<dbReference type="GO" id="GO:0016887">
    <property type="term" value="F:ATP hydrolysis activity"/>
    <property type="evidence" value="ECO:0007669"/>
    <property type="project" value="TreeGrafter"/>
</dbReference>